<dbReference type="GO" id="GO:0016787">
    <property type="term" value="F:hydrolase activity"/>
    <property type="evidence" value="ECO:0007669"/>
    <property type="project" value="UniProtKB-KW"/>
</dbReference>
<dbReference type="InterPro" id="IPR027417">
    <property type="entry name" value="P-loop_NTPase"/>
</dbReference>
<protein>
    <recommendedName>
        <fullName evidence="4">Helicase ATP-binding domain-containing protein</fullName>
    </recommendedName>
</protein>
<dbReference type="PROSITE" id="PS51192">
    <property type="entry name" value="HELICASE_ATP_BIND_1"/>
    <property type="match status" value="1"/>
</dbReference>
<keyword evidence="3" id="KW-0732">Signal</keyword>
<dbReference type="SMART" id="SM00487">
    <property type="entry name" value="DEXDc"/>
    <property type="match status" value="1"/>
</dbReference>
<evidence type="ECO:0000256" key="3">
    <source>
        <dbReference type="SAM" id="SignalP"/>
    </source>
</evidence>
<evidence type="ECO:0000256" key="2">
    <source>
        <dbReference type="ARBA" id="ARBA00022806"/>
    </source>
</evidence>
<reference evidence="5" key="1">
    <citation type="journal article" date="2019" name="Sci. Rep.">
        <title>Draft genome of Tanacetum cinerariifolium, the natural source of mosquito coil.</title>
        <authorList>
            <person name="Yamashiro T."/>
            <person name="Shiraishi A."/>
            <person name="Satake H."/>
            <person name="Nakayama K."/>
        </authorList>
    </citation>
    <scope>NUCLEOTIDE SEQUENCE</scope>
</reference>
<keyword evidence="2" id="KW-0547">Nucleotide-binding</keyword>
<keyword evidence="2" id="KW-0067">ATP-binding</keyword>
<dbReference type="SUPFAM" id="SSF52540">
    <property type="entry name" value="P-loop containing nucleoside triphosphate hydrolases"/>
    <property type="match status" value="1"/>
</dbReference>
<dbReference type="Gene3D" id="3.40.50.300">
    <property type="entry name" value="P-loop containing nucleotide triphosphate hydrolases"/>
    <property type="match status" value="1"/>
</dbReference>
<dbReference type="GO" id="GO:0003676">
    <property type="term" value="F:nucleic acid binding"/>
    <property type="evidence" value="ECO:0007669"/>
    <property type="project" value="InterPro"/>
</dbReference>
<evidence type="ECO:0000313" key="5">
    <source>
        <dbReference type="EMBL" id="GFD24689.1"/>
    </source>
</evidence>
<dbReference type="InterPro" id="IPR049614">
    <property type="entry name" value="HrpB_DEXH"/>
</dbReference>
<dbReference type="InterPro" id="IPR014001">
    <property type="entry name" value="Helicase_ATP-bd"/>
</dbReference>
<dbReference type="EMBL" id="BKCJ011354359">
    <property type="protein sequence ID" value="GFD24689.1"/>
    <property type="molecule type" value="Genomic_DNA"/>
</dbReference>
<organism evidence="5">
    <name type="scientific">Tanacetum cinerariifolium</name>
    <name type="common">Dalmatian daisy</name>
    <name type="synonym">Chrysanthemum cinerariifolium</name>
    <dbReference type="NCBI Taxonomy" id="118510"/>
    <lineage>
        <taxon>Eukaryota</taxon>
        <taxon>Viridiplantae</taxon>
        <taxon>Streptophyta</taxon>
        <taxon>Embryophyta</taxon>
        <taxon>Tracheophyta</taxon>
        <taxon>Spermatophyta</taxon>
        <taxon>Magnoliopsida</taxon>
        <taxon>eudicotyledons</taxon>
        <taxon>Gunneridae</taxon>
        <taxon>Pentapetalae</taxon>
        <taxon>asterids</taxon>
        <taxon>campanulids</taxon>
        <taxon>Asterales</taxon>
        <taxon>Asteraceae</taxon>
        <taxon>Asteroideae</taxon>
        <taxon>Anthemideae</taxon>
        <taxon>Anthemidinae</taxon>
        <taxon>Tanacetum</taxon>
    </lineage>
</organism>
<dbReference type="CDD" id="cd17990">
    <property type="entry name" value="DEXHc_HrpB"/>
    <property type="match status" value="1"/>
</dbReference>
<comment type="caution">
    <text evidence="5">The sequence shown here is derived from an EMBL/GenBank/DDBJ whole genome shotgun (WGS) entry which is preliminary data.</text>
</comment>
<dbReference type="PANTHER" id="PTHR43519:SF1">
    <property type="entry name" value="ATP-DEPENDENT RNA HELICASE HRPB"/>
    <property type="match status" value="1"/>
</dbReference>
<dbReference type="GO" id="GO:0004386">
    <property type="term" value="F:helicase activity"/>
    <property type="evidence" value="ECO:0007669"/>
    <property type="project" value="UniProtKB-KW"/>
</dbReference>
<sequence length="188" mass="20089">LPVVVALPALLAALDASPRAVLEAPPGAGKTTVVPLALLAAAWREPAQKILVLEPRQLAARAAAARLAQLLGEPVGRTVGYRVRLDSKVSKDTIIEVITEGILTRMIQDDPALEDVACVVFDEFHERSLNADLGLALALDAQAVLRPELRILLMSATLEAQRLGQWLPAPVVSSAGFLFPVETHYLDP</sequence>
<dbReference type="PANTHER" id="PTHR43519">
    <property type="entry name" value="ATP-DEPENDENT RNA HELICASE HRPB"/>
    <property type="match status" value="1"/>
</dbReference>
<name>A0A699UU46_TANCI</name>
<keyword evidence="2" id="KW-0347">Helicase</keyword>
<proteinExistence type="predicted"/>
<dbReference type="FunFam" id="3.40.50.300:FF:002125">
    <property type="entry name" value="ATP-dependent helicase HrpB"/>
    <property type="match status" value="1"/>
</dbReference>
<feature type="chain" id="PRO_5025633188" description="Helicase ATP-binding domain-containing protein" evidence="3">
    <location>
        <begin position="17"/>
        <end position="188"/>
    </location>
</feature>
<evidence type="ECO:0000256" key="1">
    <source>
        <dbReference type="ARBA" id="ARBA00022801"/>
    </source>
</evidence>
<dbReference type="GO" id="GO:0005524">
    <property type="term" value="F:ATP binding"/>
    <property type="evidence" value="ECO:0007669"/>
    <property type="project" value="InterPro"/>
</dbReference>
<feature type="domain" description="Helicase ATP-binding" evidence="4">
    <location>
        <begin position="11"/>
        <end position="158"/>
    </location>
</feature>
<gene>
    <name evidence="5" type="ORF">Tci_896658</name>
</gene>
<dbReference type="AlphaFoldDB" id="A0A699UU46"/>
<dbReference type="Pfam" id="PF00270">
    <property type="entry name" value="DEAD"/>
    <property type="match status" value="1"/>
</dbReference>
<accession>A0A699UU46</accession>
<feature type="signal peptide" evidence="3">
    <location>
        <begin position="1"/>
        <end position="16"/>
    </location>
</feature>
<feature type="non-terminal residue" evidence="5">
    <location>
        <position position="1"/>
    </location>
</feature>
<keyword evidence="1" id="KW-0378">Hydrolase</keyword>
<feature type="non-terminal residue" evidence="5">
    <location>
        <position position="188"/>
    </location>
</feature>
<dbReference type="InterPro" id="IPR011545">
    <property type="entry name" value="DEAD/DEAH_box_helicase_dom"/>
</dbReference>
<evidence type="ECO:0000259" key="4">
    <source>
        <dbReference type="PROSITE" id="PS51192"/>
    </source>
</evidence>